<dbReference type="EC" id="2.1.1.-" evidence="5"/>
<evidence type="ECO:0000256" key="4">
    <source>
        <dbReference type="ARBA" id="ARBA00022679"/>
    </source>
</evidence>
<dbReference type="HAMAP" id="MF_03187">
    <property type="entry name" value="Methyltr_EFM5"/>
    <property type="match status" value="1"/>
</dbReference>
<comment type="subcellular location">
    <subcellularLocation>
        <location evidence="1 5">Cytoplasm</location>
    </subcellularLocation>
</comment>
<keyword evidence="7" id="KW-1185">Reference proteome</keyword>
<dbReference type="InterPro" id="IPR029063">
    <property type="entry name" value="SAM-dependent_MTases_sf"/>
</dbReference>
<dbReference type="GO" id="GO:0032259">
    <property type="term" value="P:methylation"/>
    <property type="evidence" value="ECO:0007669"/>
    <property type="project" value="UniProtKB-KW"/>
</dbReference>
<dbReference type="InterPro" id="IPR041370">
    <property type="entry name" value="Mlase_EEF1AKMT1/ZCCHC4"/>
</dbReference>
<dbReference type="GO" id="GO:0016279">
    <property type="term" value="F:protein-lysine N-methyltransferase activity"/>
    <property type="evidence" value="ECO:0007669"/>
    <property type="project" value="UniProtKB-UniRule"/>
</dbReference>
<dbReference type="AlphaFoldDB" id="A0AAE1LMS9"/>
<comment type="function">
    <text evidence="5">S-adenosyl-L-methionine-dependent protein-lysine N-methyltransferase that methylates elongation factor 1-alpha.</text>
</comment>
<evidence type="ECO:0000256" key="5">
    <source>
        <dbReference type="HAMAP-Rule" id="MF_03187"/>
    </source>
</evidence>
<dbReference type="SUPFAM" id="SSF53335">
    <property type="entry name" value="S-adenosyl-L-methionine-dependent methyltransferases"/>
    <property type="match status" value="1"/>
</dbReference>
<dbReference type="GO" id="GO:0003676">
    <property type="term" value="F:nucleic acid binding"/>
    <property type="evidence" value="ECO:0007669"/>
    <property type="project" value="InterPro"/>
</dbReference>
<evidence type="ECO:0000256" key="1">
    <source>
        <dbReference type="ARBA" id="ARBA00004496"/>
    </source>
</evidence>
<proteinExistence type="inferred from homology"/>
<dbReference type="PANTHER" id="PTHR13200:SF0">
    <property type="entry name" value="EEF1A LYSINE METHYLTRANSFERASE 1"/>
    <property type="match status" value="1"/>
</dbReference>
<sequence>MADSDSEDVPALPADTLAILQQFQQEQLEKRRKLEESAQNPHSESDDIEIEEDWQLSQFWYDETTAQTLAKEALRCTENKGRIALISCPTLYRPLVKLKGPECDVKLLEFDRRFSVYGESFIFYDYNTPLELPSDLLKSFDLVIADPPFLSEECLLKVAETIEWLKKDRVILCTGAVMQKVAEDRLHLRKCKFTPHHKNNLGNEFSCYSNYDMDSFVNL</sequence>
<dbReference type="GO" id="GO:0005737">
    <property type="term" value="C:cytoplasm"/>
    <property type="evidence" value="ECO:0007669"/>
    <property type="project" value="UniProtKB-SubCell"/>
</dbReference>
<dbReference type="InterPro" id="IPR019369">
    <property type="entry name" value="Efm5/EEF1AKMT1"/>
</dbReference>
<comment type="caution">
    <text evidence="6">The sequence shown here is derived from an EMBL/GenBank/DDBJ whole genome shotgun (WGS) entry which is preliminary data.</text>
</comment>
<accession>A0AAE1LMS9</accession>
<dbReference type="PANTHER" id="PTHR13200">
    <property type="entry name" value="EEF1A LYSINE METHYLTRANSFERASE 1"/>
    <property type="match status" value="1"/>
</dbReference>
<gene>
    <name evidence="6" type="ORF">KUF71_013650</name>
</gene>
<reference evidence="6" key="2">
    <citation type="journal article" date="2023" name="BMC Genomics">
        <title>Pest status, molecular evolution, and epigenetic factors derived from the genome assembly of Frankliniella fusca, a thysanopteran phytovirus vector.</title>
        <authorList>
            <person name="Catto M.A."/>
            <person name="Labadie P.E."/>
            <person name="Jacobson A.L."/>
            <person name="Kennedy G.G."/>
            <person name="Srinivasan R."/>
            <person name="Hunt B.G."/>
        </authorList>
    </citation>
    <scope>NUCLEOTIDE SEQUENCE</scope>
    <source>
        <strain evidence="6">PL_HMW_Pooled</strain>
    </source>
</reference>
<protein>
    <recommendedName>
        <fullName evidence="5">Protein-lysine N-methyltransferase KUF71_013650</fullName>
        <ecNumber evidence="5">2.1.1.-</ecNumber>
    </recommendedName>
</protein>
<keyword evidence="3 5" id="KW-0489">Methyltransferase</keyword>
<name>A0AAE1LMS9_9NEOP</name>
<reference evidence="6" key="1">
    <citation type="submission" date="2021-07" db="EMBL/GenBank/DDBJ databases">
        <authorList>
            <person name="Catto M.A."/>
            <person name="Jacobson A."/>
            <person name="Kennedy G."/>
            <person name="Labadie P."/>
            <person name="Hunt B.G."/>
            <person name="Srinivasan R."/>
        </authorList>
    </citation>
    <scope>NUCLEOTIDE SEQUENCE</scope>
    <source>
        <strain evidence="6">PL_HMW_Pooled</strain>
        <tissue evidence="6">Head</tissue>
    </source>
</reference>
<keyword evidence="4 5" id="KW-0808">Transferase</keyword>
<dbReference type="InterPro" id="IPR002052">
    <property type="entry name" value="DNA_methylase_N6_adenine_CS"/>
</dbReference>
<dbReference type="PROSITE" id="PS00092">
    <property type="entry name" value="N6_MTASE"/>
    <property type="match status" value="1"/>
</dbReference>
<dbReference type="EMBL" id="JAHWGI010001227">
    <property type="protein sequence ID" value="KAK3925443.1"/>
    <property type="molecule type" value="Genomic_DNA"/>
</dbReference>
<keyword evidence="2 5" id="KW-0963">Cytoplasm</keyword>
<organism evidence="6 7">
    <name type="scientific">Frankliniella fusca</name>
    <dbReference type="NCBI Taxonomy" id="407009"/>
    <lineage>
        <taxon>Eukaryota</taxon>
        <taxon>Metazoa</taxon>
        <taxon>Ecdysozoa</taxon>
        <taxon>Arthropoda</taxon>
        <taxon>Hexapoda</taxon>
        <taxon>Insecta</taxon>
        <taxon>Pterygota</taxon>
        <taxon>Neoptera</taxon>
        <taxon>Paraneoptera</taxon>
        <taxon>Thysanoptera</taxon>
        <taxon>Terebrantia</taxon>
        <taxon>Thripoidea</taxon>
        <taxon>Thripidae</taxon>
        <taxon>Frankliniella</taxon>
    </lineage>
</organism>
<evidence type="ECO:0000313" key="6">
    <source>
        <dbReference type="EMBL" id="KAK3925443.1"/>
    </source>
</evidence>
<comment type="similarity">
    <text evidence="5">Belongs to the class I-like SAM-binding methyltransferase superfamily. EFM5 family.</text>
</comment>
<evidence type="ECO:0000313" key="7">
    <source>
        <dbReference type="Proteomes" id="UP001219518"/>
    </source>
</evidence>
<dbReference type="Proteomes" id="UP001219518">
    <property type="component" value="Unassembled WGS sequence"/>
</dbReference>
<dbReference type="Pfam" id="PF10237">
    <property type="entry name" value="N6-adenineMlase"/>
    <property type="match status" value="1"/>
</dbReference>
<evidence type="ECO:0000256" key="3">
    <source>
        <dbReference type="ARBA" id="ARBA00022603"/>
    </source>
</evidence>
<dbReference type="Gene3D" id="3.40.50.150">
    <property type="entry name" value="Vaccinia Virus protein VP39"/>
    <property type="match status" value="1"/>
</dbReference>
<evidence type="ECO:0000256" key="2">
    <source>
        <dbReference type="ARBA" id="ARBA00022490"/>
    </source>
</evidence>